<evidence type="ECO:0000313" key="5">
    <source>
        <dbReference type="Proteomes" id="UP000292340"/>
    </source>
</evidence>
<keyword evidence="1" id="KW-0472">Membrane</keyword>
<keyword evidence="1" id="KW-1133">Transmembrane helix</keyword>
<keyword evidence="2" id="KW-0732">Signal</keyword>
<sequence length="122" mass="14362">MTPFTTVIIYLLIALIEASPTPDVRIFDPISQQASAVPEQVHTRWSRQDIFTLISVFVAVIGVFIGVLVASPAVREWLYRPFDYCVIGVRRRRIRRQDEARRRLQERYDDYIRFNEFLELMG</sequence>
<keyword evidence="6" id="KW-1185">Reference proteome</keyword>
<evidence type="ECO:0000256" key="2">
    <source>
        <dbReference type="SAM" id="SignalP"/>
    </source>
</evidence>
<feature type="chain" id="PRO_5044274761" evidence="2">
    <location>
        <begin position="19"/>
        <end position="122"/>
    </location>
</feature>
<comment type="caution">
    <text evidence="3">The sequence shown here is derived from an EMBL/GenBank/DDBJ whole genome shotgun (WGS) entry which is preliminary data.</text>
</comment>
<dbReference type="AlphaFoldDB" id="A0AB37W1E9"/>
<name>A0AB37W1E9_9PLEO</name>
<reference evidence="3" key="2">
    <citation type="journal article" date="2019" name="bioRxiv">
        <title>Genomics, evolutionary history and diagnostics of the Alternaria alternata species group including apple and Asian pear pathotypes.</title>
        <authorList>
            <person name="Armitage A.D."/>
            <person name="Cockerton H.M."/>
            <person name="Sreenivasaprasad S."/>
            <person name="Woodhall J.W."/>
            <person name="Lane C.R."/>
            <person name="Harrison R.J."/>
            <person name="Clarkson J.P."/>
        </authorList>
    </citation>
    <scope>NUCLEOTIDE SEQUENCE</scope>
    <source>
        <strain evidence="3">FERA 1164</strain>
        <strain evidence="4">FERA 635</strain>
    </source>
</reference>
<dbReference type="Proteomes" id="UP000293195">
    <property type="component" value="Unassembled WGS sequence"/>
</dbReference>
<feature type="transmembrane region" description="Helical" evidence="1">
    <location>
        <begin position="50"/>
        <end position="70"/>
    </location>
</feature>
<feature type="signal peptide" evidence="2">
    <location>
        <begin position="1"/>
        <end position="18"/>
    </location>
</feature>
<accession>A0AB37W1E9</accession>
<proteinExistence type="predicted"/>
<dbReference type="Proteomes" id="UP000292340">
    <property type="component" value="Unassembled WGS sequence"/>
</dbReference>
<evidence type="ECO:0000313" key="3">
    <source>
        <dbReference type="EMBL" id="RYN18426.1"/>
    </source>
</evidence>
<reference evidence="3" key="1">
    <citation type="submission" date="2017-10" db="EMBL/GenBank/DDBJ databases">
        <authorList>
            <person name="Armitage A.D."/>
            <person name="Barbara D.J."/>
            <person name="Woodhall J.W."/>
            <person name="Sreenivasaprasad S."/>
            <person name="Lane C.R."/>
            <person name="Clarkson J.P."/>
            <person name="Harrison R.J."/>
        </authorList>
    </citation>
    <scope>NUCLEOTIDE SEQUENCE</scope>
    <source>
        <strain evidence="3">FERA 1164</strain>
        <strain evidence="4">FERA 635</strain>
    </source>
</reference>
<keyword evidence="1" id="KW-0812">Transmembrane</keyword>
<evidence type="ECO:0000313" key="4">
    <source>
        <dbReference type="EMBL" id="RYN91036.1"/>
    </source>
</evidence>
<evidence type="ECO:0000313" key="6">
    <source>
        <dbReference type="Proteomes" id="UP000293195"/>
    </source>
</evidence>
<gene>
    <name evidence="3" type="ORF">AA0115_g11328</name>
    <name evidence="4" type="ORF">AA0119_g10805</name>
</gene>
<dbReference type="EMBL" id="PDXB01000050">
    <property type="protein sequence ID" value="RYN18426.1"/>
    <property type="molecule type" value="Genomic_DNA"/>
</dbReference>
<protein>
    <submittedName>
        <fullName evidence="3">Uncharacterized protein</fullName>
    </submittedName>
</protein>
<dbReference type="EMBL" id="PDXF01000072">
    <property type="protein sequence ID" value="RYN91036.1"/>
    <property type="molecule type" value="Genomic_DNA"/>
</dbReference>
<evidence type="ECO:0000256" key="1">
    <source>
        <dbReference type="SAM" id="Phobius"/>
    </source>
</evidence>
<organism evidence="3 5">
    <name type="scientific">Alternaria tenuissima</name>
    <dbReference type="NCBI Taxonomy" id="119927"/>
    <lineage>
        <taxon>Eukaryota</taxon>
        <taxon>Fungi</taxon>
        <taxon>Dikarya</taxon>
        <taxon>Ascomycota</taxon>
        <taxon>Pezizomycotina</taxon>
        <taxon>Dothideomycetes</taxon>
        <taxon>Pleosporomycetidae</taxon>
        <taxon>Pleosporales</taxon>
        <taxon>Pleosporineae</taxon>
        <taxon>Pleosporaceae</taxon>
        <taxon>Alternaria</taxon>
        <taxon>Alternaria sect. Alternaria</taxon>
        <taxon>Alternaria alternata complex</taxon>
    </lineage>
</organism>